<dbReference type="AlphaFoldDB" id="A0AAD6UVE1"/>
<dbReference type="Proteomes" id="UP001219525">
    <property type="component" value="Unassembled WGS sequence"/>
</dbReference>
<accession>A0AAD6UVE1</accession>
<evidence type="ECO:0000313" key="3">
    <source>
        <dbReference type="Proteomes" id="UP001219525"/>
    </source>
</evidence>
<evidence type="ECO:0000256" key="1">
    <source>
        <dbReference type="SAM" id="MobiDB-lite"/>
    </source>
</evidence>
<comment type="caution">
    <text evidence="2">The sequence shown here is derived from an EMBL/GenBank/DDBJ whole genome shotgun (WGS) entry which is preliminary data.</text>
</comment>
<dbReference type="EMBL" id="JARJCW010000114">
    <property type="protein sequence ID" value="KAJ7192903.1"/>
    <property type="molecule type" value="Genomic_DNA"/>
</dbReference>
<name>A0AAD6UVE1_9AGAR</name>
<gene>
    <name evidence="2" type="ORF">GGX14DRAFT_405960</name>
</gene>
<evidence type="ECO:0000313" key="2">
    <source>
        <dbReference type="EMBL" id="KAJ7192903.1"/>
    </source>
</evidence>
<sequence length="241" mass="26183">MRARFLRRTAQMPRVVRWVRTIKGGGTQPAACAAAKSRAKKTGLVAGTAGAYQAPLVVYVHAPENITPPALHPSHTAPSFSARLCTSASRRLVQGSTVSPLQHVRQGSRRRAHGEQAHATSTRVILRHRGVGSQHQRAVESERAHGTLAGGIAGLGHKADHRFQANKRVDQNVITITIFCFVYCQKRNRDVMTGTMFKSPAPDAACELFGFALLTRVNINHGLFPIRHKPATGLANEPKTV</sequence>
<feature type="region of interest" description="Disordered" evidence="1">
    <location>
        <begin position="96"/>
        <end position="119"/>
    </location>
</feature>
<proteinExistence type="predicted"/>
<protein>
    <submittedName>
        <fullName evidence="2">Uncharacterized protein</fullName>
    </submittedName>
</protein>
<keyword evidence="3" id="KW-1185">Reference proteome</keyword>
<reference evidence="2" key="1">
    <citation type="submission" date="2023-03" db="EMBL/GenBank/DDBJ databases">
        <title>Massive genome expansion in bonnet fungi (Mycena s.s.) driven by repeated elements and novel gene families across ecological guilds.</title>
        <authorList>
            <consortium name="Lawrence Berkeley National Laboratory"/>
            <person name="Harder C.B."/>
            <person name="Miyauchi S."/>
            <person name="Viragh M."/>
            <person name="Kuo A."/>
            <person name="Thoen E."/>
            <person name="Andreopoulos B."/>
            <person name="Lu D."/>
            <person name="Skrede I."/>
            <person name="Drula E."/>
            <person name="Henrissat B."/>
            <person name="Morin E."/>
            <person name="Kohler A."/>
            <person name="Barry K."/>
            <person name="LaButti K."/>
            <person name="Morin E."/>
            <person name="Salamov A."/>
            <person name="Lipzen A."/>
            <person name="Mereny Z."/>
            <person name="Hegedus B."/>
            <person name="Baldrian P."/>
            <person name="Stursova M."/>
            <person name="Weitz H."/>
            <person name="Taylor A."/>
            <person name="Grigoriev I.V."/>
            <person name="Nagy L.G."/>
            <person name="Martin F."/>
            <person name="Kauserud H."/>
        </authorList>
    </citation>
    <scope>NUCLEOTIDE SEQUENCE</scope>
    <source>
        <strain evidence="2">9144</strain>
    </source>
</reference>
<organism evidence="2 3">
    <name type="scientific">Mycena pura</name>
    <dbReference type="NCBI Taxonomy" id="153505"/>
    <lineage>
        <taxon>Eukaryota</taxon>
        <taxon>Fungi</taxon>
        <taxon>Dikarya</taxon>
        <taxon>Basidiomycota</taxon>
        <taxon>Agaricomycotina</taxon>
        <taxon>Agaricomycetes</taxon>
        <taxon>Agaricomycetidae</taxon>
        <taxon>Agaricales</taxon>
        <taxon>Marasmiineae</taxon>
        <taxon>Mycenaceae</taxon>
        <taxon>Mycena</taxon>
    </lineage>
</organism>